<evidence type="ECO:0000313" key="14">
    <source>
        <dbReference type="Proteomes" id="UP000028838"/>
    </source>
</evidence>
<dbReference type="GO" id="GO:0004648">
    <property type="term" value="F:O-phospho-L-serine:2-oxoglutarate aminotransferase activity"/>
    <property type="evidence" value="ECO:0007669"/>
    <property type="project" value="UniProtKB-EC"/>
</dbReference>
<feature type="compositionally biased region" description="Acidic residues" evidence="11">
    <location>
        <begin position="375"/>
        <end position="384"/>
    </location>
</feature>
<protein>
    <recommendedName>
        <fullName evidence="4">phosphoserine transaminase</fullName>
        <ecNumber evidence="4">2.6.1.52</ecNumber>
    </recommendedName>
</protein>
<keyword evidence="5 13" id="KW-0032">Aminotransferase</keyword>
<dbReference type="Gene3D" id="3.40.640.10">
    <property type="entry name" value="Type I PLP-dependent aspartate aminotransferase-like (Major domain)"/>
    <property type="match status" value="1"/>
</dbReference>
<comment type="caution">
    <text evidence="13">The sequence shown here is derived from an EMBL/GenBank/DDBJ whole genome shotgun (WGS) entry which is preliminary data.</text>
</comment>
<accession>A0A086L2E6</accession>
<dbReference type="HAMAP" id="MF_00160">
    <property type="entry name" value="SerC_aminotrans_5"/>
    <property type="match status" value="1"/>
</dbReference>
<evidence type="ECO:0000256" key="1">
    <source>
        <dbReference type="ARBA" id="ARBA00001933"/>
    </source>
</evidence>
<evidence type="ECO:0000256" key="11">
    <source>
        <dbReference type="SAM" id="MobiDB-lite"/>
    </source>
</evidence>
<dbReference type="AlphaFoldDB" id="A0A086L2E6"/>
<evidence type="ECO:0000256" key="10">
    <source>
        <dbReference type="ARBA" id="ARBA00049007"/>
    </source>
</evidence>
<feature type="compositionally biased region" description="Basic and acidic residues" evidence="11">
    <location>
        <begin position="211"/>
        <end position="221"/>
    </location>
</feature>
<name>A0A086L2E6_TOXGO</name>
<dbReference type="GO" id="GO:0030170">
    <property type="term" value="F:pyridoxal phosphate binding"/>
    <property type="evidence" value="ECO:0007669"/>
    <property type="project" value="TreeGrafter"/>
</dbReference>
<dbReference type="InterPro" id="IPR015424">
    <property type="entry name" value="PyrdxlP-dep_Trfase"/>
</dbReference>
<evidence type="ECO:0000256" key="4">
    <source>
        <dbReference type="ARBA" id="ARBA00013030"/>
    </source>
</evidence>
<reference evidence="13 14" key="1">
    <citation type="submission" date="2014-07" db="EMBL/GenBank/DDBJ databases">
        <authorList>
            <person name="Sibley D."/>
            <person name="Venepally P."/>
            <person name="Karamycheva S."/>
            <person name="Hadjithomas M."/>
            <person name="Khan A."/>
            <person name="Brunk B."/>
            <person name="Roos D."/>
            <person name="Caler E."/>
            <person name="Lorenzi H."/>
        </authorList>
    </citation>
    <scope>NUCLEOTIDE SEQUENCE [LARGE SCALE GENOMIC DNA]</scope>
    <source>
        <strain evidence="13 14">FOU</strain>
    </source>
</reference>
<comment type="pathway">
    <text evidence="2">Amino-acid biosynthesis; L-serine biosynthesis; L-serine from 3-phospho-D-glycerate: step 2/3.</text>
</comment>
<comment type="catalytic activity">
    <reaction evidence="10">
        <text>O-phospho-L-serine + 2-oxoglutarate = 3-phosphooxypyruvate + L-glutamate</text>
        <dbReference type="Rhea" id="RHEA:14329"/>
        <dbReference type="ChEBI" id="CHEBI:16810"/>
        <dbReference type="ChEBI" id="CHEBI:18110"/>
        <dbReference type="ChEBI" id="CHEBI:29985"/>
        <dbReference type="ChEBI" id="CHEBI:57524"/>
        <dbReference type="EC" id="2.6.1.52"/>
    </reaction>
</comment>
<keyword evidence="8" id="KW-0663">Pyridoxal phosphate</keyword>
<keyword evidence="6" id="KW-0028">Amino-acid biosynthesis</keyword>
<keyword evidence="9" id="KW-0718">Serine biosynthesis</keyword>
<evidence type="ECO:0000256" key="9">
    <source>
        <dbReference type="ARBA" id="ARBA00023299"/>
    </source>
</evidence>
<dbReference type="VEuPathDB" id="ToxoDB:TGFOU_218780"/>
<feature type="domain" description="Aminotransferase class V" evidence="12">
    <location>
        <begin position="234"/>
        <end position="443"/>
    </location>
</feature>
<feature type="region of interest" description="Disordered" evidence="11">
    <location>
        <begin position="451"/>
        <end position="481"/>
    </location>
</feature>
<evidence type="ECO:0000259" key="12">
    <source>
        <dbReference type="Pfam" id="PF00266"/>
    </source>
</evidence>
<dbReference type="InterPro" id="IPR015422">
    <property type="entry name" value="PyrdxlP-dep_Trfase_small"/>
</dbReference>
<evidence type="ECO:0000256" key="7">
    <source>
        <dbReference type="ARBA" id="ARBA00022679"/>
    </source>
</evidence>
<dbReference type="UniPathway" id="UPA00135">
    <property type="reaction ID" value="UER00197"/>
</dbReference>
<dbReference type="Proteomes" id="UP000028838">
    <property type="component" value="Unassembled WGS sequence"/>
</dbReference>
<evidence type="ECO:0000256" key="5">
    <source>
        <dbReference type="ARBA" id="ARBA00022576"/>
    </source>
</evidence>
<dbReference type="InterPro" id="IPR000192">
    <property type="entry name" value="Aminotrans_V_dom"/>
</dbReference>
<sequence length="481" mass="52789">MEEADLSSLAATERQQVLPFGRVVNFAPGPACLPVEVLLEAQRDLLNWRCCGMSVLEMSHRGRYYRKMMEETKGNLSSLLELPSSHHLLFMQGGATLQFAAQPLNMLRFFKDTADYVITGNWSAYAFKEAGKYGNMRVAADTKANGFVDLPPVSEWTLNPNAAYVHYCDNETVYGVEFPRTPNLSEAQLLSPEEVPLFSSPSSLGSLSANGHKEGERHGDGDASFGGDSNTKLRLTSDMSSNFCSRPIDIDAHALIVAGAQKNIGPAGVTIVIARDDILGKELDVCPSMCSYALCKNADSALNTPPVFSMYMVGLMAKYLRKQGGLAAWSEVCEAKAKKIYDAIEASDFFVCPVARDARSRINVRFSVVGPSLGEEYEREEEGGEQAGGAKKEKNRAEDVELAKKFLREAEERGLYHLEGHRTLGGCRVSLYTGMPMEGVEALVQFMKEFAEENGDASPEAKKPRREQRETAKSGNAQEQS</sequence>
<comment type="cofactor">
    <cofactor evidence="1">
        <name>pyridoxal 5'-phosphate</name>
        <dbReference type="ChEBI" id="CHEBI:597326"/>
    </cofactor>
</comment>
<dbReference type="Pfam" id="PF00266">
    <property type="entry name" value="Aminotran_5"/>
    <property type="match status" value="2"/>
</dbReference>
<dbReference type="GO" id="GO:0006564">
    <property type="term" value="P:L-serine biosynthetic process"/>
    <property type="evidence" value="ECO:0007669"/>
    <property type="project" value="UniProtKB-KW"/>
</dbReference>
<dbReference type="EMBL" id="AEYH02001384">
    <property type="protein sequence ID" value="KFG50814.1"/>
    <property type="molecule type" value="Genomic_DNA"/>
</dbReference>
<evidence type="ECO:0000256" key="6">
    <source>
        <dbReference type="ARBA" id="ARBA00022605"/>
    </source>
</evidence>
<evidence type="ECO:0000256" key="3">
    <source>
        <dbReference type="ARBA" id="ARBA00006904"/>
    </source>
</evidence>
<dbReference type="Gene3D" id="3.90.1150.10">
    <property type="entry name" value="Aspartate Aminotransferase, domain 1"/>
    <property type="match status" value="1"/>
</dbReference>
<dbReference type="GO" id="GO:0005737">
    <property type="term" value="C:cytoplasm"/>
    <property type="evidence" value="ECO:0007669"/>
    <property type="project" value="TreeGrafter"/>
</dbReference>
<dbReference type="InterPro" id="IPR015421">
    <property type="entry name" value="PyrdxlP-dep_Trfase_major"/>
</dbReference>
<feature type="region of interest" description="Disordered" evidence="11">
    <location>
        <begin position="206"/>
        <end position="229"/>
    </location>
</feature>
<dbReference type="EC" id="2.6.1.52" evidence="4"/>
<feature type="domain" description="Aminotransferase class V" evidence="12">
    <location>
        <begin position="24"/>
        <end position="179"/>
    </location>
</feature>
<evidence type="ECO:0000256" key="2">
    <source>
        <dbReference type="ARBA" id="ARBA00005099"/>
    </source>
</evidence>
<dbReference type="InterPro" id="IPR022278">
    <property type="entry name" value="Pser_aminoTfrase"/>
</dbReference>
<organism evidence="13 14">
    <name type="scientific">Toxoplasma gondii FOU</name>
    <dbReference type="NCBI Taxonomy" id="943167"/>
    <lineage>
        <taxon>Eukaryota</taxon>
        <taxon>Sar</taxon>
        <taxon>Alveolata</taxon>
        <taxon>Apicomplexa</taxon>
        <taxon>Conoidasida</taxon>
        <taxon>Coccidia</taxon>
        <taxon>Eucoccidiorida</taxon>
        <taxon>Eimeriorina</taxon>
        <taxon>Sarcocystidae</taxon>
        <taxon>Toxoplasma</taxon>
    </lineage>
</organism>
<feature type="compositionally biased region" description="Basic and acidic residues" evidence="11">
    <location>
        <begin position="459"/>
        <end position="472"/>
    </location>
</feature>
<dbReference type="OrthoDB" id="1703350at2759"/>
<dbReference type="SUPFAM" id="SSF53383">
    <property type="entry name" value="PLP-dependent transferases"/>
    <property type="match status" value="1"/>
</dbReference>
<feature type="region of interest" description="Disordered" evidence="11">
    <location>
        <begin position="375"/>
        <end position="396"/>
    </location>
</feature>
<evidence type="ECO:0000256" key="8">
    <source>
        <dbReference type="ARBA" id="ARBA00022898"/>
    </source>
</evidence>
<evidence type="ECO:0000313" key="13">
    <source>
        <dbReference type="EMBL" id="KFG50814.1"/>
    </source>
</evidence>
<dbReference type="PANTHER" id="PTHR43247:SF1">
    <property type="entry name" value="PHOSPHOSERINE AMINOTRANSFERASE"/>
    <property type="match status" value="1"/>
</dbReference>
<keyword evidence="7 13" id="KW-0808">Transferase</keyword>
<gene>
    <name evidence="13" type="ORF">TGFOU_218780</name>
</gene>
<comment type="similarity">
    <text evidence="3">Belongs to the class-V pyridoxal-phosphate-dependent aminotransferase family. SerC subfamily.</text>
</comment>
<dbReference type="PANTHER" id="PTHR43247">
    <property type="entry name" value="PHOSPHOSERINE AMINOTRANSFERASE"/>
    <property type="match status" value="1"/>
</dbReference>
<proteinExistence type="inferred from homology"/>